<comment type="caution">
    <text evidence="9">The sequence shown here is derived from an EMBL/GenBank/DDBJ whole genome shotgun (WGS) entry which is preliminary data.</text>
</comment>
<keyword evidence="4" id="KW-0572">Peptidoglycan-anchor</keyword>
<feature type="compositionally biased region" description="Pro residues" evidence="5">
    <location>
        <begin position="329"/>
        <end position="339"/>
    </location>
</feature>
<feature type="region of interest" description="Disordered" evidence="5">
    <location>
        <begin position="413"/>
        <end position="441"/>
    </location>
</feature>
<keyword evidence="2" id="KW-0964">Secreted</keyword>
<reference evidence="9 10" key="1">
    <citation type="journal article" date="2015" name="Genome Announc.">
        <title>Expanding the biotechnology potential of lactobacilli through comparative genomics of 213 strains and associated genera.</title>
        <authorList>
            <person name="Sun Z."/>
            <person name="Harris H.M."/>
            <person name="McCann A."/>
            <person name="Guo C."/>
            <person name="Argimon S."/>
            <person name="Zhang W."/>
            <person name="Yang X."/>
            <person name="Jeffery I.B."/>
            <person name="Cooney J.C."/>
            <person name="Kagawa T.F."/>
            <person name="Liu W."/>
            <person name="Song Y."/>
            <person name="Salvetti E."/>
            <person name="Wrobel A."/>
            <person name="Rasinkangas P."/>
            <person name="Parkhill J."/>
            <person name="Rea M.C."/>
            <person name="O'Sullivan O."/>
            <person name="Ritari J."/>
            <person name="Douillard F.P."/>
            <person name="Paul Ross R."/>
            <person name="Yang R."/>
            <person name="Briner A.E."/>
            <person name="Felis G.E."/>
            <person name="de Vos W.M."/>
            <person name="Barrangou R."/>
            <person name="Klaenhammer T.R."/>
            <person name="Caufield P.W."/>
            <person name="Cui Y."/>
            <person name="Zhang H."/>
            <person name="O'Toole P.W."/>
        </authorList>
    </citation>
    <scope>NUCLEOTIDE SEQUENCE [LARGE SCALE GENOMIC DNA]</scope>
    <source>
        <strain evidence="9 10">DSM 20623</strain>
    </source>
</reference>
<dbReference type="InterPro" id="IPR018392">
    <property type="entry name" value="LysM"/>
</dbReference>
<evidence type="ECO:0000259" key="8">
    <source>
        <dbReference type="PROSITE" id="PS51782"/>
    </source>
</evidence>
<dbReference type="Gene3D" id="1.50.10.20">
    <property type="match status" value="1"/>
</dbReference>
<feature type="compositionally biased region" description="Polar residues" evidence="5">
    <location>
        <begin position="413"/>
        <end position="439"/>
    </location>
</feature>
<dbReference type="InterPro" id="IPR019931">
    <property type="entry name" value="LPXTG_anchor"/>
</dbReference>
<evidence type="ECO:0000313" key="9">
    <source>
        <dbReference type="EMBL" id="KRN57603.1"/>
    </source>
</evidence>
<dbReference type="EMBL" id="JQBS01000004">
    <property type="protein sequence ID" value="KRN57603.1"/>
    <property type="molecule type" value="Genomic_DNA"/>
</dbReference>
<dbReference type="SUPFAM" id="SSF54106">
    <property type="entry name" value="LysM domain"/>
    <property type="match status" value="1"/>
</dbReference>
<gene>
    <name evidence="9" type="ORF">IV74_GL001697</name>
</gene>
<dbReference type="Proteomes" id="UP000051658">
    <property type="component" value="Unassembled WGS sequence"/>
</dbReference>
<evidence type="ECO:0000256" key="1">
    <source>
        <dbReference type="ARBA" id="ARBA00022512"/>
    </source>
</evidence>
<evidence type="ECO:0000256" key="4">
    <source>
        <dbReference type="ARBA" id="ARBA00023088"/>
    </source>
</evidence>
<keyword evidence="3 6" id="KW-0732">Signal</keyword>
<feature type="domain" description="LysM" evidence="8">
    <location>
        <begin position="352"/>
        <end position="395"/>
    </location>
</feature>
<dbReference type="AlphaFoldDB" id="A0A0R2HXT4"/>
<dbReference type="SMART" id="SM00257">
    <property type="entry name" value="LysM"/>
    <property type="match status" value="1"/>
</dbReference>
<dbReference type="Gene3D" id="3.10.350.10">
    <property type="entry name" value="LysM domain"/>
    <property type="match status" value="1"/>
</dbReference>
<feature type="region of interest" description="Disordered" evidence="5">
    <location>
        <begin position="322"/>
        <end position="346"/>
    </location>
</feature>
<dbReference type="CDD" id="cd00118">
    <property type="entry name" value="LysM"/>
    <property type="match status" value="1"/>
</dbReference>
<dbReference type="PROSITE" id="PS50847">
    <property type="entry name" value="GRAM_POS_ANCHORING"/>
    <property type="match status" value="1"/>
</dbReference>
<keyword evidence="1" id="KW-0134">Cell wall</keyword>
<dbReference type="CDD" id="cd00688">
    <property type="entry name" value="ISOPREN_C2_like"/>
    <property type="match status" value="1"/>
</dbReference>
<evidence type="ECO:0000256" key="2">
    <source>
        <dbReference type="ARBA" id="ARBA00022525"/>
    </source>
</evidence>
<protein>
    <submittedName>
        <fullName evidence="9">Uncharacterized protein</fullName>
    </submittedName>
</protein>
<evidence type="ECO:0000313" key="10">
    <source>
        <dbReference type="Proteomes" id="UP000051658"/>
    </source>
</evidence>
<keyword evidence="10" id="KW-1185">Reference proteome</keyword>
<dbReference type="InterPro" id="IPR008930">
    <property type="entry name" value="Terpenoid_cyclase/PrenylTrfase"/>
</dbReference>
<dbReference type="InterPro" id="IPR036779">
    <property type="entry name" value="LysM_dom_sf"/>
</dbReference>
<organism evidence="9 10">
    <name type="scientific">Carnobacterium divergens DSM 20623</name>
    <dbReference type="NCBI Taxonomy" id="1449336"/>
    <lineage>
        <taxon>Bacteria</taxon>
        <taxon>Bacillati</taxon>
        <taxon>Bacillota</taxon>
        <taxon>Bacilli</taxon>
        <taxon>Lactobacillales</taxon>
        <taxon>Carnobacteriaceae</taxon>
        <taxon>Carnobacterium</taxon>
    </lineage>
</organism>
<feature type="signal peptide" evidence="6">
    <location>
        <begin position="1"/>
        <end position="25"/>
    </location>
</feature>
<feature type="chain" id="PRO_5006417997" evidence="6">
    <location>
        <begin position="26"/>
        <end position="475"/>
    </location>
</feature>
<evidence type="ECO:0000259" key="7">
    <source>
        <dbReference type="PROSITE" id="PS50847"/>
    </source>
</evidence>
<dbReference type="PATRIC" id="fig|1449336.4.peg.1732"/>
<dbReference type="RefSeq" id="WP_051915725.1">
    <property type="nucleotide sequence ID" value="NZ_JQBS01000004.1"/>
</dbReference>
<sequence length="475" mass="52096">MKNKIIQIVVAGIFLLSISSNSVHAESNSNVQEAENRGVAKMMEKEKIGGDWEALARARSLQPASQEMRQARYSEVVTYLNTANRLASTDYARTLIGLVAIGADPTSIPEATTHKNLVAEMYQNKNLLNEGINSIIYNLIALETKSYTVPEDAAFTLDQLVDRLCSLQKSDGGWALFGTKSDVDITGMVMTSLANHRDKPAVQESINNAARYLAAVQEPSGGYKSAGFWGEENSNTIAQALMGLTSNQINPMDPLYTKDATMVEALLTYQLADGGFKWVATDTANNGAALEQVIYALAQYRFFQEEKGSIYDFEKNPVPLLTQSEAKPTPDPEPNPIPEPVEKTPLPIPESGYYTVTAGDTLALIATRFGLAIEDIRSWNRLENDEVMVGQRLSLVEPVIELPKEEEAVQVQVPQKNESEPLATSQQNQEKQVTTQSKSALPKTGEKITWQNHGLNVGLFLIGTSGIVLSRRKKA</sequence>
<name>A0A0R2HXT4_CARDV</name>
<dbReference type="eggNOG" id="COG5066">
    <property type="taxonomic scope" value="Bacteria"/>
</dbReference>
<evidence type="ECO:0000256" key="6">
    <source>
        <dbReference type="SAM" id="SignalP"/>
    </source>
</evidence>
<feature type="domain" description="Gram-positive cocci surface proteins LPxTG" evidence="7">
    <location>
        <begin position="441"/>
        <end position="475"/>
    </location>
</feature>
<evidence type="ECO:0000256" key="3">
    <source>
        <dbReference type="ARBA" id="ARBA00022729"/>
    </source>
</evidence>
<accession>A0A0R2HXT4</accession>
<evidence type="ECO:0000256" key="5">
    <source>
        <dbReference type="SAM" id="MobiDB-lite"/>
    </source>
</evidence>
<dbReference type="PROSITE" id="PS51782">
    <property type="entry name" value="LYSM"/>
    <property type="match status" value="1"/>
</dbReference>
<proteinExistence type="predicted"/>
<dbReference type="Pfam" id="PF01476">
    <property type="entry name" value="LysM"/>
    <property type="match status" value="1"/>
</dbReference>
<dbReference type="SUPFAM" id="SSF48239">
    <property type="entry name" value="Terpenoid cyclases/Protein prenyltransferases"/>
    <property type="match status" value="1"/>
</dbReference>
<dbReference type="GeneID" id="89589870"/>